<dbReference type="InterPro" id="IPR050249">
    <property type="entry name" value="Pseudomonas-type_ThrB"/>
</dbReference>
<keyword evidence="5" id="KW-1185">Reference proteome</keyword>
<protein>
    <submittedName>
        <fullName evidence="4">Phosphotransferase</fullName>
    </submittedName>
</protein>
<dbReference type="PANTHER" id="PTHR21064:SF6">
    <property type="entry name" value="AMINOGLYCOSIDE PHOSPHOTRANSFERASE DOMAIN-CONTAINING PROTEIN"/>
    <property type="match status" value="1"/>
</dbReference>
<dbReference type="EMBL" id="BAAAVT010000008">
    <property type="protein sequence ID" value="GAA3062164.1"/>
    <property type="molecule type" value="Genomic_DNA"/>
</dbReference>
<dbReference type="RefSeq" id="WP_344682585.1">
    <property type="nucleotide sequence ID" value="NZ_BAAAVT010000008.1"/>
</dbReference>
<feature type="domain" description="Aminoglycoside phosphotransferase" evidence="3">
    <location>
        <begin position="45"/>
        <end position="302"/>
    </location>
</feature>
<accession>A0ABP6LZ80</accession>
<feature type="region of interest" description="Disordered" evidence="2">
    <location>
        <begin position="98"/>
        <end position="118"/>
    </location>
</feature>
<evidence type="ECO:0000256" key="2">
    <source>
        <dbReference type="SAM" id="MobiDB-lite"/>
    </source>
</evidence>
<evidence type="ECO:0000313" key="4">
    <source>
        <dbReference type="EMBL" id="GAA3062164.1"/>
    </source>
</evidence>
<dbReference type="Gene3D" id="3.90.1200.10">
    <property type="match status" value="1"/>
</dbReference>
<organism evidence="4 5">
    <name type="scientific">Nesterenkonia aethiopica</name>
    <dbReference type="NCBI Taxonomy" id="269144"/>
    <lineage>
        <taxon>Bacteria</taxon>
        <taxon>Bacillati</taxon>
        <taxon>Actinomycetota</taxon>
        <taxon>Actinomycetes</taxon>
        <taxon>Micrococcales</taxon>
        <taxon>Micrococcaceae</taxon>
        <taxon>Nesterenkonia</taxon>
    </lineage>
</organism>
<evidence type="ECO:0000256" key="1">
    <source>
        <dbReference type="ARBA" id="ARBA00038240"/>
    </source>
</evidence>
<evidence type="ECO:0000313" key="5">
    <source>
        <dbReference type="Proteomes" id="UP001500236"/>
    </source>
</evidence>
<dbReference type="SUPFAM" id="SSF56112">
    <property type="entry name" value="Protein kinase-like (PK-like)"/>
    <property type="match status" value="1"/>
</dbReference>
<dbReference type="InterPro" id="IPR011009">
    <property type="entry name" value="Kinase-like_dom_sf"/>
</dbReference>
<proteinExistence type="inferred from homology"/>
<dbReference type="Pfam" id="PF01636">
    <property type="entry name" value="APH"/>
    <property type="match status" value="1"/>
</dbReference>
<reference evidence="5" key="1">
    <citation type="journal article" date="2019" name="Int. J. Syst. Evol. Microbiol.">
        <title>The Global Catalogue of Microorganisms (GCM) 10K type strain sequencing project: providing services to taxonomists for standard genome sequencing and annotation.</title>
        <authorList>
            <consortium name="The Broad Institute Genomics Platform"/>
            <consortium name="The Broad Institute Genome Sequencing Center for Infectious Disease"/>
            <person name="Wu L."/>
            <person name="Ma J."/>
        </authorList>
    </citation>
    <scope>NUCLEOTIDE SEQUENCE [LARGE SCALE GENOMIC DNA]</scope>
    <source>
        <strain evidence="5">JCM 14309</strain>
    </source>
</reference>
<gene>
    <name evidence="4" type="ORF">GCM10010529_14430</name>
</gene>
<evidence type="ECO:0000259" key="3">
    <source>
        <dbReference type="Pfam" id="PF01636"/>
    </source>
</evidence>
<dbReference type="InterPro" id="IPR002575">
    <property type="entry name" value="Aminoglycoside_PTrfase"/>
</dbReference>
<sequence>MSDIDLSGRNHIVREQAPDWAEEAARRALPAYGLSAESTLQFVKHRENTVFRAATPHDGDYAVRLHRPGHRRDSQIRAELDFARRLQAHGVRTIRAIPRVPGESDAAGADTPDSARRTSDLLDPVTVETPEGPTQVVVMEWVVDSRPIGSVESGWTGGTTPDLTMFTAVGRLAAEAHLAASEIGPSAYDRPTWDAAGFWGPDAVWGDPGTLDHPGAGRLAEATAGVRQRLTRAPHDDWFGPIHADFTPENILTGPEGLTLIDFDDCATGWHLFDLATILFWHHRHPDAARQREALLAGYTQIRPIPAEHLALLDDLILARGCTYLGWAAARRGDEDAEFIVDHVAGPVTDMALSLATR</sequence>
<name>A0ABP6LZ80_9MICC</name>
<dbReference type="PANTHER" id="PTHR21064">
    <property type="entry name" value="AMINOGLYCOSIDE PHOSPHOTRANSFERASE DOMAIN-CONTAINING PROTEIN-RELATED"/>
    <property type="match status" value="1"/>
</dbReference>
<comment type="caution">
    <text evidence="4">The sequence shown here is derived from an EMBL/GenBank/DDBJ whole genome shotgun (WGS) entry which is preliminary data.</text>
</comment>
<dbReference type="Proteomes" id="UP001500236">
    <property type="component" value="Unassembled WGS sequence"/>
</dbReference>
<comment type="similarity">
    <text evidence="1">Belongs to the pseudomonas-type ThrB family.</text>
</comment>